<dbReference type="EMBL" id="AE007872">
    <property type="protein sequence ID" value="AAL45779.1"/>
    <property type="molecule type" value="Genomic_DNA"/>
</dbReference>
<reference evidence="1 2" key="2">
    <citation type="journal article" date="2001" name="Science">
        <title>Genome sequence of the plant pathogen and biotechnology agent Agrobacterium tumefaciens C58.</title>
        <authorList>
            <person name="Goodner B."/>
            <person name="Hinkle G."/>
            <person name="Gattung S."/>
            <person name="Miller N."/>
            <person name="Blanchard M."/>
            <person name="Qurollo B."/>
            <person name="Goldman B.S."/>
            <person name="Cao Y."/>
            <person name="Askenazi M."/>
            <person name="Halling C."/>
            <person name="Mullin L."/>
            <person name="Houmiel K."/>
            <person name="Gordon J."/>
            <person name="Vaudin M."/>
            <person name="Iartchouk O."/>
            <person name="Epp A."/>
            <person name="Liu F."/>
            <person name="Wollam C."/>
            <person name="Allinger M."/>
            <person name="Doughty D."/>
            <person name="Scott C."/>
            <person name="Lappas C."/>
            <person name="Markelz B."/>
            <person name="Flanagan C."/>
            <person name="Crowell C."/>
            <person name="Gurson J."/>
            <person name="Lomo C."/>
            <person name="Sear C."/>
            <person name="Strub G."/>
            <person name="Cielo C."/>
            <person name="Slater S."/>
        </authorList>
    </citation>
    <scope>NUCLEOTIDE SEQUENCE [LARGE SCALE GENOMIC DNA]</scope>
    <source>
        <strain evidence="2">C58 / ATCC 33970</strain>
    </source>
</reference>
<dbReference type="EnsemblBacteria" id="AAL45779">
    <property type="protein sequence ID" value="AAL45779"/>
    <property type="gene ID" value="Atu5088"/>
</dbReference>
<name>Q8UKL3_AGRFC</name>
<sequence length="77" mass="8557">MFTAGIAARTTRHVLWCLTRTDLFAPALAQVRLDPNRVGFVAGNGVGRDFWQIRIRDLTPEKTTPDNRQIAGPPVVI</sequence>
<dbReference type="HOGENOM" id="CLU_2630234_0_0_5"/>
<dbReference type="AlphaFoldDB" id="Q8UKL3"/>
<gene>
    <name evidence="1" type="ordered locus">Atu5088</name>
</gene>
<accession>Q8UKL3</accession>
<dbReference type="PIR" id="AE3170">
    <property type="entry name" value="AE3170"/>
</dbReference>
<evidence type="ECO:0000313" key="2">
    <source>
        <dbReference type="Proteomes" id="UP000000813"/>
    </source>
</evidence>
<reference evidence="1 2" key="1">
    <citation type="journal article" date="2001" name="Science">
        <title>The genome of the natural genetic engineer Agrobacterium tumefaciens C58.</title>
        <authorList>
            <person name="Wood D.W."/>
            <person name="Setubal J.C."/>
            <person name="Kaul R."/>
            <person name="Monks D.E."/>
            <person name="Kitajima J.P."/>
            <person name="Okura V.K."/>
            <person name="Zhou Y."/>
            <person name="Chen L."/>
            <person name="Wood G.E."/>
            <person name="Almeida N.F.Jr."/>
            <person name="Woo L."/>
            <person name="Chen Y."/>
            <person name="Paulsen I.T."/>
            <person name="Eisen J.A."/>
            <person name="Karp P.D."/>
            <person name="Bovee D.Sr."/>
            <person name="Chapman P."/>
            <person name="Clendenning J."/>
            <person name="Deatherage G."/>
            <person name="Gillet W."/>
            <person name="Grant C."/>
            <person name="Kutyavin T."/>
            <person name="Levy R."/>
            <person name="Li M.J."/>
            <person name="McClelland E."/>
            <person name="Palmieri A."/>
            <person name="Raymond C."/>
            <person name="Rouse G."/>
            <person name="Saenphimmachak C."/>
            <person name="Wu Z."/>
            <person name="Romero P."/>
            <person name="Gordon D."/>
            <person name="Zhang S."/>
            <person name="Yoo H."/>
            <person name="Tao Y."/>
            <person name="Biddle P."/>
            <person name="Jung M."/>
            <person name="Krespan W."/>
            <person name="Perry M."/>
            <person name="Gordon-Kamm B."/>
            <person name="Liao L."/>
            <person name="Kim S."/>
            <person name="Hendrick C."/>
            <person name="Zhao Z.Y."/>
            <person name="Dolan M."/>
            <person name="Chumley F."/>
            <person name="Tingey S.V."/>
            <person name="Tomb J.F."/>
            <person name="Gordon M.P."/>
            <person name="Olson M.V."/>
            <person name="Nester E.W."/>
        </authorList>
    </citation>
    <scope>NUCLEOTIDE SEQUENCE [LARGE SCALE GENOMIC DNA]</scope>
    <source>
        <strain evidence="2">C58 / ATCC 33970</strain>
    </source>
</reference>
<proteinExistence type="predicted"/>
<dbReference type="eggNOG" id="COG4544">
    <property type="taxonomic scope" value="Bacteria"/>
</dbReference>
<keyword evidence="2" id="KW-1185">Reference proteome</keyword>
<dbReference type="PATRIC" id="fig|176299.10.peg.4781"/>
<dbReference type="KEGG" id="atu:Atu5088"/>
<protein>
    <submittedName>
        <fullName evidence="1">Uncharacterized protein</fullName>
    </submittedName>
</protein>
<keyword evidence="1" id="KW-0614">Plasmid</keyword>
<dbReference type="Proteomes" id="UP000000813">
    <property type="component" value="Plasmid At"/>
</dbReference>
<geneLocation type="plasmid" evidence="1 2">
    <name>At</name>
</geneLocation>
<dbReference type="OrthoDB" id="7202530at2"/>
<organism evidence="1 2">
    <name type="scientific">Agrobacterium fabrum (strain C58 / ATCC 33970)</name>
    <name type="common">Agrobacterium tumefaciens (strain C58)</name>
    <dbReference type="NCBI Taxonomy" id="176299"/>
    <lineage>
        <taxon>Bacteria</taxon>
        <taxon>Pseudomonadati</taxon>
        <taxon>Pseudomonadota</taxon>
        <taxon>Alphaproteobacteria</taxon>
        <taxon>Hyphomicrobiales</taxon>
        <taxon>Rhizobiaceae</taxon>
        <taxon>Rhizobium/Agrobacterium group</taxon>
        <taxon>Agrobacterium</taxon>
        <taxon>Agrobacterium tumefaciens complex</taxon>
    </lineage>
</organism>
<dbReference type="BioCyc" id="AGRO:ATU5088-MONOMER"/>
<evidence type="ECO:0000313" key="1">
    <source>
        <dbReference type="EMBL" id="AAL45779.1"/>
    </source>
</evidence>